<organism evidence="3 4">
    <name type="scientific">Dimargaris cristalligena</name>
    <dbReference type="NCBI Taxonomy" id="215637"/>
    <lineage>
        <taxon>Eukaryota</taxon>
        <taxon>Fungi</taxon>
        <taxon>Fungi incertae sedis</taxon>
        <taxon>Zoopagomycota</taxon>
        <taxon>Kickxellomycotina</taxon>
        <taxon>Dimargaritomycetes</taxon>
        <taxon>Dimargaritales</taxon>
        <taxon>Dimargaritaceae</taxon>
        <taxon>Dimargaris</taxon>
    </lineage>
</organism>
<keyword evidence="4" id="KW-1185">Reference proteome</keyword>
<name>A0A4P9ZNQ3_9FUNG</name>
<gene>
    <name evidence="3" type="ORF">BJ085DRAFT_34932</name>
</gene>
<feature type="signal peptide" evidence="2">
    <location>
        <begin position="1"/>
        <end position="20"/>
    </location>
</feature>
<evidence type="ECO:0008006" key="5">
    <source>
        <dbReference type="Google" id="ProtNLM"/>
    </source>
</evidence>
<sequence>MKLTLFSALTVLAAAAAVSASPRPTEAAAAGTAAPTSVDVESFLSQLSAEDKQRINTLLQQNPDTAAAVAQAQEVLPAQIGTRVGEVVVDQQQQQQKSQTTSSAIAVPTSNGASLASVRQASNVAAVSPTDANANACSLEPGTAAAACIQQVAPVDDTCELLKTQLKCIQACPSNTEGGQLFAAKNQEVQQFCPNSTTTRAQSSATSSAIATRVATSSGPSRTSRSTQTASETDVDSNDNAAGQLNVSFLAFTLALAPAVLAFLSS</sequence>
<evidence type="ECO:0000256" key="1">
    <source>
        <dbReference type="SAM" id="MobiDB-lite"/>
    </source>
</evidence>
<feature type="chain" id="PRO_5020325138" description="Extracellular membrane protein CFEM domain-containing protein" evidence="2">
    <location>
        <begin position="21"/>
        <end position="266"/>
    </location>
</feature>
<dbReference type="AlphaFoldDB" id="A0A4P9ZNQ3"/>
<feature type="region of interest" description="Disordered" evidence="1">
    <location>
        <begin position="203"/>
        <end position="238"/>
    </location>
</feature>
<keyword evidence="2" id="KW-0732">Signal</keyword>
<evidence type="ECO:0000313" key="4">
    <source>
        <dbReference type="Proteomes" id="UP000268162"/>
    </source>
</evidence>
<dbReference type="EMBL" id="ML003074">
    <property type="protein sequence ID" value="RKP34778.1"/>
    <property type="molecule type" value="Genomic_DNA"/>
</dbReference>
<reference evidence="4" key="1">
    <citation type="journal article" date="2018" name="Nat. Microbiol.">
        <title>Leveraging single-cell genomics to expand the fungal tree of life.</title>
        <authorList>
            <person name="Ahrendt S.R."/>
            <person name="Quandt C.A."/>
            <person name="Ciobanu D."/>
            <person name="Clum A."/>
            <person name="Salamov A."/>
            <person name="Andreopoulos B."/>
            <person name="Cheng J.F."/>
            <person name="Woyke T."/>
            <person name="Pelin A."/>
            <person name="Henrissat B."/>
            <person name="Reynolds N.K."/>
            <person name="Benny G.L."/>
            <person name="Smith M.E."/>
            <person name="James T.Y."/>
            <person name="Grigoriev I.V."/>
        </authorList>
    </citation>
    <scope>NUCLEOTIDE SEQUENCE [LARGE SCALE GENOMIC DNA]</scope>
    <source>
        <strain evidence="4">RSA 468</strain>
    </source>
</reference>
<proteinExistence type="predicted"/>
<dbReference type="Proteomes" id="UP000268162">
    <property type="component" value="Unassembled WGS sequence"/>
</dbReference>
<accession>A0A4P9ZNQ3</accession>
<evidence type="ECO:0000256" key="2">
    <source>
        <dbReference type="SAM" id="SignalP"/>
    </source>
</evidence>
<feature type="compositionally biased region" description="Low complexity" evidence="1">
    <location>
        <begin position="203"/>
        <end position="229"/>
    </location>
</feature>
<protein>
    <recommendedName>
        <fullName evidence="5">Extracellular membrane protein CFEM domain-containing protein</fullName>
    </recommendedName>
</protein>
<evidence type="ECO:0000313" key="3">
    <source>
        <dbReference type="EMBL" id="RKP34778.1"/>
    </source>
</evidence>